<dbReference type="Pfam" id="PF02597">
    <property type="entry name" value="ThiS"/>
    <property type="match status" value="1"/>
</dbReference>
<dbReference type="SUPFAM" id="SSF54285">
    <property type="entry name" value="MoaD/ThiS"/>
    <property type="match status" value="1"/>
</dbReference>
<organism evidence="1 2">
    <name type="scientific">Solimonas terrae</name>
    <dbReference type="NCBI Taxonomy" id="1396819"/>
    <lineage>
        <taxon>Bacteria</taxon>
        <taxon>Pseudomonadati</taxon>
        <taxon>Pseudomonadota</taxon>
        <taxon>Gammaproteobacteria</taxon>
        <taxon>Nevskiales</taxon>
        <taxon>Nevskiaceae</taxon>
        <taxon>Solimonas</taxon>
    </lineage>
</organism>
<dbReference type="Gene3D" id="3.10.20.30">
    <property type="match status" value="1"/>
</dbReference>
<accession>A0A6M2BVY8</accession>
<dbReference type="CDD" id="cd00565">
    <property type="entry name" value="Ubl_ThiS"/>
    <property type="match status" value="1"/>
</dbReference>
<dbReference type="AlphaFoldDB" id="A0A6M2BVY8"/>
<dbReference type="EMBL" id="JAAMOW010000010">
    <property type="protein sequence ID" value="NGY06648.1"/>
    <property type="molecule type" value="Genomic_DNA"/>
</dbReference>
<name>A0A6M2BVY8_9GAMM</name>
<dbReference type="NCBIfam" id="TIGR01683">
    <property type="entry name" value="thiS"/>
    <property type="match status" value="1"/>
</dbReference>
<reference evidence="1 2" key="1">
    <citation type="journal article" date="2014" name="Int. J. Syst. Evol. Microbiol.">
        <title>Solimonas terrae sp. nov., isolated from soil.</title>
        <authorList>
            <person name="Kim S.J."/>
            <person name="Moon J.Y."/>
            <person name="Weon H.Y."/>
            <person name="Ahn J.H."/>
            <person name="Chen W.M."/>
            <person name="Kwon S.W."/>
        </authorList>
    </citation>
    <scope>NUCLEOTIDE SEQUENCE [LARGE SCALE GENOMIC DNA]</scope>
    <source>
        <strain evidence="1 2">KIS83-12</strain>
    </source>
</reference>
<gene>
    <name evidence="1" type="primary">thiS</name>
    <name evidence="1" type="ORF">G7Y85_17885</name>
</gene>
<dbReference type="Proteomes" id="UP000472676">
    <property type="component" value="Unassembled WGS sequence"/>
</dbReference>
<dbReference type="PANTHER" id="PTHR34472:SF1">
    <property type="entry name" value="SULFUR CARRIER PROTEIN THIS"/>
    <property type="match status" value="1"/>
</dbReference>
<proteinExistence type="predicted"/>
<dbReference type="RefSeq" id="WP_166260657.1">
    <property type="nucleotide sequence ID" value="NZ_JAAMOW010000010.1"/>
</dbReference>
<sequence length="70" mass="7425">MSNAPQIRVNGERRPLPGALNVQDLLDSLDLAGRRVAVEINGEIVPRSRHASLSLQDGDEVLIVQAIGGG</sequence>
<dbReference type="InterPro" id="IPR012675">
    <property type="entry name" value="Beta-grasp_dom_sf"/>
</dbReference>
<dbReference type="InterPro" id="IPR016155">
    <property type="entry name" value="Mopterin_synth/thiamin_S_b"/>
</dbReference>
<dbReference type="InterPro" id="IPR003749">
    <property type="entry name" value="ThiS/MoaD-like"/>
</dbReference>
<keyword evidence="2" id="KW-1185">Reference proteome</keyword>
<evidence type="ECO:0000313" key="1">
    <source>
        <dbReference type="EMBL" id="NGY06648.1"/>
    </source>
</evidence>
<evidence type="ECO:0000313" key="2">
    <source>
        <dbReference type="Proteomes" id="UP000472676"/>
    </source>
</evidence>
<protein>
    <submittedName>
        <fullName evidence="1">Sulfur carrier protein ThiS</fullName>
    </submittedName>
</protein>
<dbReference type="InterPro" id="IPR010035">
    <property type="entry name" value="Thi_S"/>
</dbReference>
<comment type="caution">
    <text evidence="1">The sequence shown here is derived from an EMBL/GenBank/DDBJ whole genome shotgun (WGS) entry which is preliminary data.</text>
</comment>
<dbReference type="PANTHER" id="PTHR34472">
    <property type="entry name" value="SULFUR CARRIER PROTEIN THIS"/>
    <property type="match status" value="1"/>
</dbReference>